<dbReference type="SUPFAM" id="SSF53335">
    <property type="entry name" value="S-adenosyl-L-methionine-dependent methyltransferases"/>
    <property type="match status" value="1"/>
</dbReference>
<evidence type="ECO:0000313" key="4">
    <source>
        <dbReference type="EMBL" id="TWP29072.1"/>
    </source>
</evidence>
<accession>A0A563DG65</accession>
<organism evidence="4 5">
    <name type="scientific">Apibacter muscae</name>
    <dbReference type="NCBI Taxonomy" id="2509004"/>
    <lineage>
        <taxon>Bacteria</taxon>
        <taxon>Pseudomonadati</taxon>
        <taxon>Bacteroidota</taxon>
        <taxon>Flavobacteriia</taxon>
        <taxon>Flavobacteriales</taxon>
        <taxon>Weeksellaceae</taxon>
        <taxon>Apibacter</taxon>
    </lineage>
</organism>
<dbReference type="PANTHER" id="PTHR47739">
    <property type="entry name" value="TRNA1(VAL) (ADENINE(37)-N6)-METHYLTRANSFERASE"/>
    <property type="match status" value="1"/>
</dbReference>
<dbReference type="Proteomes" id="UP000319499">
    <property type="component" value="Unassembled WGS sequence"/>
</dbReference>
<dbReference type="OrthoDB" id="5383291at2"/>
<dbReference type="InterPro" id="IPR029063">
    <property type="entry name" value="SAM-dependent_MTases_sf"/>
</dbReference>
<dbReference type="InterPro" id="IPR002052">
    <property type="entry name" value="DNA_methylase_N6_adenine_CS"/>
</dbReference>
<dbReference type="AlphaFoldDB" id="A0A563DG65"/>
<keyword evidence="2" id="KW-0949">S-adenosyl-L-methionine</keyword>
<evidence type="ECO:0000313" key="5">
    <source>
        <dbReference type="Proteomes" id="UP000319499"/>
    </source>
</evidence>
<evidence type="ECO:0000259" key="3">
    <source>
        <dbReference type="Pfam" id="PF05175"/>
    </source>
</evidence>
<comment type="caution">
    <text evidence="4">The sequence shown here is derived from an EMBL/GenBank/DDBJ whole genome shotgun (WGS) entry which is preliminary data.</text>
</comment>
<dbReference type="CDD" id="cd02440">
    <property type="entry name" value="AdoMet_MTases"/>
    <property type="match status" value="1"/>
</dbReference>
<reference evidence="4 5" key="1">
    <citation type="submission" date="2019-02" db="EMBL/GenBank/DDBJ databases">
        <title>Apibacter muscae sp. nov.: a novel member of the house fly microbiota.</title>
        <authorList>
            <person name="Park R."/>
        </authorList>
    </citation>
    <scope>NUCLEOTIDE SEQUENCE [LARGE SCALE GENOMIC DNA]</scope>
    <source>
        <strain evidence="4 5">AL1</strain>
    </source>
</reference>
<dbReference type="InterPro" id="IPR050210">
    <property type="entry name" value="tRNA_Adenine-N(6)_MTase"/>
</dbReference>
<dbReference type="GO" id="GO:0032259">
    <property type="term" value="P:methylation"/>
    <property type="evidence" value="ECO:0007669"/>
    <property type="project" value="UniProtKB-KW"/>
</dbReference>
<protein>
    <submittedName>
        <fullName evidence="4">Methyltransferase domain-containing protein</fullName>
    </submittedName>
</protein>
<dbReference type="GO" id="GO:0003676">
    <property type="term" value="F:nucleic acid binding"/>
    <property type="evidence" value="ECO:0007669"/>
    <property type="project" value="InterPro"/>
</dbReference>
<dbReference type="PANTHER" id="PTHR47739:SF1">
    <property type="entry name" value="TRNA1(VAL) (ADENINE(37)-N6)-METHYLTRANSFERASE"/>
    <property type="match status" value="1"/>
</dbReference>
<keyword evidence="4" id="KW-0808">Transferase</keyword>
<evidence type="ECO:0000256" key="2">
    <source>
        <dbReference type="ARBA" id="ARBA00022691"/>
    </source>
</evidence>
<feature type="domain" description="Methyltransferase small" evidence="3">
    <location>
        <begin position="35"/>
        <end position="165"/>
    </location>
</feature>
<keyword evidence="1 4" id="KW-0489">Methyltransferase</keyword>
<dbReference type="GO" id="GO:0008170">
    <property type="term" value="F:N-methyltransferase activity"/>
    <property type="evidence" value="ECO:0007669"/>
    <property type="project" value="UniProtKB-ARBA"/>
</dbReference>
<dbReference type="Pfam" id="PF05175">
    <property type="entry name" value="MTS"/>
    <property type="match status" value="1"/>
</dbReference>
<dbReference type="InterPro" id="IPR007848">
    <property type="entry name" value="Small_mtfrase_dom"/>
</dbReference>
<gene>
    <name evidence="4" type="ORF">ETU09_04315</name>
</gene>
<sequence>MYLNLKYPKVNNHFKFRKFTIKQENSVFKVGTDGVLLGCLANIDKATRLLDIGTGTGLLSLISAQRNPSISITAIDSEEEAASLAKKNCSESSFSKNIRVIHEDLNNYFSDFLFDYIICNPPFFKASKQLHQKHPVARQQIKFSYDLLFAKAKEIIDKDGKLGLIFPTEGEKEVLSKAEKNNFYPERLVYISGIRNGKIKRIFIEFSLNKKEILTDSIYIEESPREWSSQYKKLTADFYL</sequence>
<evidence type="ECO:0000256" key="1">
    <source>
        <dbReference type="ARBA" id="ARBA00022603"/>
    </source>
</evidence>
<dbReference type="EMBL" id="SELH01000016">
    <property type="protein sequence ID" value="TWP29072.1"/>
    <property type="molecule type" value="Genomic_DNA"/>
</dbReference>
<proteinExistence type="predicted"/>
<keyword evidence="5" id="KW-1185">Reference proteome</keyword>
<dbReference type="Gene3D" id="3.40.50.150">
    <property type="entry name" value="Vaccinia Virus protein VP39"/>
    <property type="match status" value="1"/>
</dbReference>
<dbReference type="GO" id="GO:0008757">
    <property type="term" value="F:S-adenosylmethionine-dependent methyltransferase activity"/>
    <property type="evidence" value="ECO:0007669"/>
    <property type="project" value="UniProtKB-ARBA"/>
</dbReference>
<name>A0A563DG65_9FLAO</name>
<dbReference type="PROSITE" id="PS00092">
    <property type="entry name" value="N6_MTASE"/>
    <property type="match status" value="1"/>
</dbReference>